<keyword evidence="4 5" id="KW-0472">Membrane</keyword>
<comment type="subcellular location">
    <subcellularLocation>
        <location evidence="1">Membrane</location>
        <topology evidence="1">Multi-pass membrane protein</topology>
    </subcellularLocation>
</comment>
<protein>
    <submittedName>
        <fullName evidence="6">Major facilitator superfamily domain-containing protein</fullName>
    </submittedName>
</protein>
<feature type="transmembrane region" description="Helical" evidence="5">
    <location>
        <begin position="315"/>
        <end position="335"/>
    </location>
</feature>
<feature type="transmembrane region" description="Helical" evidence="5">
    <location>
        <begin position="134"/>
        <end position="159"/>
    </location>
</feature>
<feature type="transmembrane region" description="Helical" evidence="5">
    <location>
        <begin position="411"/>
        <end position="435"/>
    </location>
</feature>
<dbReference type="InterPro" id="IPR036259">
    <property type="entry name" value="MFS_trans_sf"/>
</dbReference>
<feature type="transmembrane region" description="Helical" evidence="5">
    <location>
        <begin position="103"/>
        <end position="122"/>
    </location>
</feature>
<evidence type="ECO:0000313" key="6">
    <source>
        <dbReference type="EMBL" id="KAK0743997.1"/>
    </source>
</evidence>
<evidence type="ECO:0000256" key="3">
    <source>
        <dbReference type="ARBA" id="ARBA00022989"/>
    </source>
</evidence>
<evidence type="ECO:0000313" key="7">
    <source>
        <dbReference type="Proteomes" id="UP001172155"/>
    </source>
</evidence>
<accession>A0AA40ER57</accession>
<keyword evidence="2 5" id="KW-0812">Transmembrane</keyword>
<feature type="transmembrane region" description="Helical" evidence="5">
    <location>
        <begin position="71"/>
        <end position="91"/>
    </location>
</feature>
<keyword evidence="3 5" id="KW-1133">Transmembrane helix</keyword>
<dbReference type="EMBL" id="JAUKUD010000005">
    <property type="protein sequence ID" value="KAK0743997.1"/>
    <property type="molecule type" value="Genomic_DNA"/>
</dbReference>
<evidence type="ECO:0000256" key="2">
    <source>
        <dbReference type="ARBA" id="ARBA00022692"/>
    </source>
</evidence>
<proteinExistence type="predicted"/>
<name>A0AA40ER57_9PEZI</name>
<evidence type="ECO:0000256" key="5">
    <source>
        <dbReference type="SAM" id="Phobius"/>
    </source>
</evidence>
<sequence>IAPARRIVIIAMLFTLCIVLSVCATLANTAMMQGIEDIICRRVHGPGFPRNETAGRDVDDPCKDDAIAGEIAMILGWDGVFNLLPSIFLAVPFGAVADRYGRVPVIGLVLMGVVLQIAWIMFVCLMDGALDVRYVWAANLASFVGGGQVVFTSMLYTMVADISTDAQRTTLFLYIGTVVMGGSLAAHPLTYLAMQVGTWFTFKISLLCAIIAALLAFWIPETLDRTAAREVDPVPFDADQTALNKVKLTILDRILASASTAATHTLRTVRWLFWEQKLVGLLFASLACEIMGKSVNDILQQYISKRHRITFAEASLFETISLVTVMVALLVILPLLSHILQTRLGWSARAKDLRLAQLSALLTAAGCLLIGLASTLPLLSVAMVTFSLGVGYTFMIRGLMTSLVGGKDIALLYSTIAVVDSLSIIIGLPMFSWLFKVGMGWGPAWVGLPFLVAGAILVGAAVFV</sequence>
<evidence type="ECO:0000256" key="1">
    <source>
        <dbReference type="ARBA" id="ARBA00004141"/>
    </source>
</evidence>
<dbReference type="Pfam" id="PF07690">
    <property type="entry name" value="MFS_1"/>
    <property type="match status" value="1"/>
</dbReference>
<dbReference type="SUPFAM" id="SSF103473">
    <property type="entry name" value="MFS general substrate transporter"/>
    <property type="match status" value="1"/>
</dbReference>
<reference evidence="6" key="1">
    <citation type="submission" date="2023-06" db="EMBL/GenBank/DDBJ databases">
        <title>Genome-scale phylogeny and comparative genomics of the fungal order Sordariales.</title>
        <authorList>
            <consortium name="Lawrence Berkeley National Laboratory"/>
            <person name="Hensen N."/>
            <person name="Bonometti L."/>
            <person name="Westerberg I."/>
            <person name="Brannstrom I.O."/>
            <person name="Guillou S."/>
            <person name="Cros-Aarteil S."/>
            <person name="Calhoun S."/>
            <person name="Haridas S."/>
            <person name="Kuo A."/>
            <person name="Mondo S."/>
            <person name="Pangilinan J."/>
            <person name="Riley R."/>
            <person name="LaButti K."/>
            <person name="Andreopoulos B."/>
            <person name="Lipzen A."/>
            <person name="Chen C."/>
            <person name="Yanf M."/>
            <person name="Daum C."/>
            <person name="Ng V."/>
            <person name="Clum A."/>
            <person name="Steindorff A."/>
            <person name="Ohm R."/>
            <person name="Martin F."/>
            <person name="Silar P."/>
            <person name="Natvig D."/>
            <person name="Lalanne C."/>
            <person name="Gautier V."/>
            <person name="Ament-velasquez S.L."/>
            <person name="Kruys A."/>
            <person name="Hutchinson M.I."/>
            <person name="Powell A.J."/>
            <person name="Barry K."/>
            <person name="Miller A.N."/>
            <person name="Grigoriev I.V."/>
            <person name="Debuchy R."/>
            <person name="Gladieux P."/>
            <person name="Thoren M.H."/>
            <person name="Johannesson H."/>
        </authorList>
    </citation>
    <scope>NUCLEOTIDE SEQUENCE</scope>
    <source>
        <strain evidence="6">SMH3187-1</strain>
    </source>
</reference>
<feature type="transmembrane region" description="Helical" evidence="5">
    <location>
        <begin position="441"/>
        <end position="463"/>
    </location>
</feature>
<organism evidence="6 7">
    <name type="scientific">Schizothecium vesticola</name>
    <dbReference type="NCBI Taxonomy" id="314040"/>
    <lineage>
        <taxon>Eukaryota</taxon>
        <taxon>Fungi</taxon>
        <taxon>Dikarya</taxon>
        <taxon>Ascomycota</taxon>
        <taxon>Pezizomycotina</taxon>
        <taxon>Sordariomycetes</taxon>
        <taxon>Sordariomycetidae</taxon>
        <taxon>Sordariales</taxon>
        <taxon>Schizotheciaceae</taxon>
        <taxon>Schizothecium</taxon>
    </lineage>
</organism>
<feature type="non-terminal residue" evidence="6">
    <location>
        <position position="1"/>
    </location>
</feature>
<dbReference type="Gene3D" id="1.20.1250.20">
    <property type="entry name" value="MFS general substrate transporter like domains"/>
    <property type="match status" value="1"/>
</dbReference>
<comment type="caution">
    <text evidence="6">The sequence shown here is derived from an EMBL/GenBank/DDBJ whole genome shotgun (WGS) entry which is preliminary data.</text>
</comment>
<keyword evidence="7" id="KW-1185">Reference proteome</keyword>
<feature type="transmembrane region" description="Helical" evidence="5">
    <location>
        <begin position="171"/>
        <end position="194"/>
    </location>
</feature>
<dbReference type="PANTHER" id="PTHR23507:SF1">
    <property type="entry name" value="FI18259P1-RELATED"/>
    <property type="match status" value="1"/>
</dbReference>
<dbReference type="GO" id="GO:0022857">
    <property type="term" value="F:transmembrane transporter activity"/>
    <property type="evidence" value="ECO:0007669"/>
    <property type="project" value="InterPro"/>
</dbReference>
<dbReference type="InterPro" id="IPR011701">
    <property type="entry name" value="MFS"/>
</dbReference>
<feature type="transmembrane region" description="Helical" evidence="5">
    <location>
        <begin position="379"/>
        <end position="399"/>
    </location>
</feature>
<feature type="transmembrane region" description="Helical" evidence="5">
    <location>
        <begin position="7"/>
        <end position="27"/>
    </location>
</feature>
<dbReference type="Proteomes" id="UP001172155">
    <property type="component" value="Unassembled WGS sequence"/>
</dbReference>
<evidence type="ECO:0000256" key="4">
    <source>
        <dbReference type="ARBA" id="ARBA00023136"/>
    </source>
</evidence>
<feature type="non-terminal residue" evidence="6">
    <location>
        <position position="464"/>
    </location>
</feature>
<dbReference type="GO" id="GO:0016020">
    <property type="term" value="C:membrane"/>
    <property type="evidence" value="ECO:0007669"/>
    <property type="project" value="UniProtKB-SubCell"/>
</dbReference>
<dbReference type="PANTHER" id="PTHR23507">
    <property type="entry name" value="ZGC:174356"/>
    <property type="match status" value="1"/>
</dbReference>
<dbReference type="AlphaFoldDB" id="A0AA40ER57"/>
<feature type="transmembrane region" description="Helical" evidence="5">
    <location>
        <begin position="200"/>
        <end position="219"/>
    </location>
</feature>
<gene>
    <name evidence="6" type="ORF">B0T18DRAFT_311485</name>
</gene>